<dbReference type="RefSeq" id="WP_114518655.1">
    <property type="nucleotide sequence ID" value="NZ_PPTY01000059.1"/>
</dbReference>
<feature type="chain" id="PRO_5038951278" description="Leucine-rich repeat domain-containing protein" evidence="2">
    <location>
        <begin position="40"/>
        <end position="1133"/>
    </location>
</feature>
<evidence type="ECO:0000256" key="2">
    <source>
        <dbReference type="SAM" id="SignalP"/>
    </source>
</evidence>
<feature type="compositionally biased region" description="Low complexity" evidence="1">
    <location>
        <begin position="77"/>
        <end position="88"/>
    </location>
</feature>
<sequence length="1133" mass="117375">MDRTQRKRSTSRGRAARAVARVACAALVAVALWPAPAPAGEADASPIPAARAQAAPIVPIAAETARSPEPAAPAAPDPEAGSDAAAPGPGMPDPDAGRPDVLGPGASDAVQEDAAQRSEADGPLVGAPAPQLDGPLGTDPRANDDPLNFSWTFTDIDATTCKITGFSGSVQPTDTVHVPATSPAGKKVVEIARGSSVQNTYSNLKCNIDFSQATNLQTISTSAFQMQNEYEQRGPKGVIDLSKCTSLTTIGPNAFVSCGEITSLVLPPAFETVGSKAFYNCKKLAGELALPSSLKEVNESAFAGGTRDGVSLAPKLTSLLGLENTKLATVGVGAFKGNMIDGALTFPVTLDSVGASAFQNNLITKVSFLNTTVDKIVLGSSCFQNNKIKTNPLTQGVRFGMADYAFADNSLTGEFSFEDENVPAPARGVISGNPGVTKVIISKFWGFIPGDAFKGLAGLKEVVIPANSKFTRVRAGAFQDCISLGGIDFGQAPLADGSASDPAIGENAFKGCTSLKSVMMGEGSYSGVPSATVTLGAGAFENCVALSIIKMPEAVSAGGVILNVKIGARAFKGTNLGALPDPQTGQPMGYLPLDKYRVQTIGASAFENANISDVRLPSTLRSVGEKAFAGNHIPYLELPNNAALDTGVGANVLADQTLPKGTAVYEGTSDTVGDVRLDALESGYGIPVSHLTSVALELADGSTEDPSNTDWQTSGRATFKDDSLRASGTRFSYGMNVYRQGSSTPVSAGSMILGKVEEGVPCEFLFYNDEGYSDRRDSHLQWVPSGSSPQEILHGAPNYGLDRPGYHTDPQAYDAARKSGWRKSSGDKAPVVPKDVVVNAGENPSYSNRWIANSYSVSFDDGWDAMVAKDGRLGMPDPADPDKIVRNTAYVSGTMDPVGSLSYGAPADLPGNAFTMGGYEFDGWTTSPDLAVGDRKQGSNYFAAGTPISTPDPAPADGGALTLFAQWKAVDYGADDPALLGFLSIPSSLSLEPYGDRVWSEPSDPAAPADDHSVVVAAAPELPGATWPAGKTYRVSVTRPSAGAPLLSLSLPGGGEARGFEVLDASGAVYDPGDGSAPAPLMVIDPHDPTAGSGSFSLRSVDPVGSFLANARYSGTMEFRVDIVSATTREVAL</sequence>
<dbReference type="InterPro" id="IPR032675">
    <property type="entry name" value="LRR_dom_sf"/>
</dbReference>
<accession>A0A369MTF5</accession>
<dbReference type="InterPro" id="IPR042229">
    <property type="entry name" value="Listeria/Bacterioides_rpt_sf"/>
</dbReference>
<evidence type="ECO:0000313" key="3">
    <source>
        <dbReference type="EMBL" id="RDB80623.1"/>
    </source>
</evidence>
<feature type="region of interest" description="Disordered" evidence="1">
    <location>
        <begin position="58"/>
        <end position="144"/>
    </location>
</feature>
<dbReference type="Gene3D" id="3.80.10.10">
    <property type="entry name" value="Ribonuclease Inhibitor"/>
    <property type="match status" value="3"/>
</dbReference>
<feature type="signal peptide" evidence="2">
    <location>
        <begin position="1"/>
        <end position="39"/>
    </location>
</feature>
<reference evidence="3 4" key="1">
    <citation type="journal article" date="2018" name="Elife">
        <title>Discovery and characterization of a prevalent human gut bacterial enzyme sufficient for the inactivation of a family of plant toxins.</title>
        <authorList>
            <person name="Koppel N."/>
            <person name="Bisanz J.E."/>
            <person name="Pandelia M.E."/>
            <person name="Turnbaugh P.J."/>
            <person name="Balskus E.P."/>
        </authorList>
    </citation>
    <scope>NUCLEOTIDE SEQUENCE [LARGE SCALE GENOMIC DNA]</scope>
    <source>
        <strain evidence="3 4">FAA1-1-60AUCSF</strain>
    </source>
</reference>
<evidence type="ECO:0000256" key="1">
    <source>
        <dbReference type="SAM" id="MobiDB-lite"/>
    </source>
</evidence>
<dbReference type="InterPro" id="IPR053139">
    <property type="entry name" value="Surface_bspA-like"/>
</dbReference>
<dbReference type="Proteomes" id="UP000253857">
    <property type="component" value="Unassembled WGS sequence"/>
</dbReference>
<proteinExistence type="predicted"/>
<keyword evidence="2" id="KW-0732">Signal</keyword>
<organism evidence="3 4">
    <name type="scientific">Eggerthella lenta</name>
    <name type="common">Eubacterium lentum</name>
    <dbReference type="NCBI Taxonomy" id="84112"/>
    <lineage>
        <taxon>Bacteria</taxon>
        <taxon>Bacillati</taxon>
        <taxon>Actinomycetota</taxon>
        <taxon>Coriobacteriia</taxon>
        <taxon>Eggerthellales</taxon>
        <taxon>Eggerthellaceae</taxon>
        <taxon>Eggerthella</taxon>
    </lineage>
</organism>
<evidence type="ECO:0000313" key="4">
    <source>
        <dbReference type="Proteomes" id="UP000253857"/>
    </source>
</evidence>
<feature type="compositionally biased region" description="Low complexity" evidence="1">
    <location>
        <begin position="58"/>
        <end position="69"/>
    </location>
</feature>
<protein>
    <recommendedName>
        <fullName evidence="5">Leucine-rich repeat domain-containing protein</fullName>
    </recommendedName>
</protein>
<dbReference type="Gene3D" id="2.60.40.4270">
    <property type="entry name" value="Listeria-Bacteroides repeat domain"/>
    <property type="match status" value="1"/>
</dbReference>
<dbReference type="EMBL" id="PPTY01000059">
    <property type="protein sequence ID" value="RDB80623.1"/>
    <property type="molecule type" value="Genomic_DNA"/>
</dbReference>
<dbReference type="PANTHER" id="PTHR45661:SF3">
    <property type="entry name" value="IG-LIKE DOMAIN-CONTAINING PROTEIN"/>
    <property type="match status" value="1"/>
</dbReference>
<evidence type="ECO:0008006" key="5">
    <source>
        <dbReference type="Google" id="ProtNLM"/>
    </source>
</evidence>
<dbReference type="InterPro" id="IPR026906">
    <property type="entry name" value="LRR_5"/>
</dbReference>
<dbReference type="Pfam" id="PF13306">
    <property type="entry name" value="LRR_5"/>
    <property type="match status" value="4"/>
</dbReference>
<name>A0A369MTF5_EGGLN</name>
<dbReference type="PANTHER" id="PTHR45661">
    <property type="entry name" value="SURFACE ANTIGEN"/>
    <property type="match status" value="1"/>
</dbReference>
<dbReference type="SUPFAM" id="SSF52058">
    <property type="entry name" value="L domain-like"/>
    <property type="match status" value="1"/>
</dbReference>
<comment type="caution">
    <text evidence="3">The sequence shown here is derived from an EMBL/GenBank/DDBJ whole genome shotgun (WGS) entry which is preliminary data.</text>
</comment>
<gene>
    <name evidence="3" type="ORF">C1871_15415</name>
</gene>
<dbReference type="AlphaFoldDB" id="A0A369MTF5"/>